<accession>B9DTT4</accession>
<keyword evidence="2" id="KW-1185">Reference proteome</keyword>
<keyword evidence="1" id="KW-0808">Transferase</keyword>
<protein>
    <submittedName>
        <fullName evidence="1">rRNA methylase</fullName>
    </submittedName>
</protein>
<dbReference type="RefSeq" id="WP_012657950.1">
    <property type="nucleotide sequence ID" value="NC_012004.1"/>
</dbReference>
<proteinExistence type="predicted"/>
<dbReference type="PANTHER" id="PTHR35276:SF1">
    <property type="entry name" value="TRNA (MNM(5)S(2)U34)-METHYLTRANSFERASE, CHLOROPLASTIC"/>
    <property type="match status" value="1"/>
</dbReference>
<dbReference type="InterPro" id="IPR029063">
    <property type="entry name" value="SAM-dependent_MTases_sf"/>
</dbReference>
<dbReference type="SUPFAM" id="SSF53335">
    <property type="entry name" value="S-adenosyl-L-methionine-dependent methyltransferases"/>
    <property type="match status" value="1"/>
</dbReference>
<name>B9DTT4_STRU0</name>
<dbReference type="GO" id="GO:0032259">
    <property type="term" value="P:methylation"/>
    <property type="evidence" value="ECO:0007669"/>
    <property type="project" value="UniProtKB-KW"/>
</dbReference>
<dbReference type="PANTHER" id="PTHR35276">
    <property type="entry name" value="S-ADENOSYL-L-METHIONINE-DEPENDENT METHYLTRANSFERASES SUPERFAMILY PROTEIN"/>
    <property type="match status" value="1"/>
</dbReference>
<dbReference type="KEGG" id="sub:SUB0415"/>
<evidence type="ECO:0000313" key="2">
    <source>
        <dbReference type="Proteomes" id="UP000000449"/>
    </source>
</evidence>
<dbReference type="HOGENOM" id="CLU_079190_1_0_9"/>
<dbReference type="OrthoDB" id="9792989at2"/>
<dbReference type="InterPro" id="IPR010719">
    <property type="entry name" value="MnmM_MeTrfase"/>
</dbReference>
<keyword evidence="1" id="KW-0489">Methyltransferase</keyword>
<dbReference type="EMBL" id="AM946015">
    <property type="protein sequence ID" value="CAR41065.1"/>
    <property type="molecule type" value="Genomic_DNA"/>
</dbReference>
<dbReference type="Pfam" id="PF06962">
    <property type="entry name" value="rRNA_methylase"/>
    <property type="match status" value="1"/>
</dbReference>
<evidence type="ECO:0000313" key="1">
    <source>
        <dbReference type="EMBL" id="CAR41065.1"/>
    </source>
</evidence>
<sequence length="181" mass="20585">MKKPIQMSHDFLEEWVTKDSIFVDATVGNGNDTLYFAPLVKKVYAFDIQKEAISRTQQKLEANGIENVILIHDGHENVNHYVQDIDAAIFNLGYLPHSDKKIVTKSSTTLQAIEKIYERLVKGGRIALMVYYGHDGGEEEKDAILQYLSTMDQKQTTVMVYQSLNQVNCPPYLVMIEKLAN</sequence>
<dbReference type="Gene3D" id="3.40.50.150">
    <property type="entry name" value="Vaccinia Virus protein VP39"/>
    <property type="match status" value="1"/>
</dbReference>
<gene>
    <name evidence="1" type="ordered locus">SUB0415</name>
</gene>
<dbReference type="GeneID" id="93825717"/>
<dbReference type="Proteomes" id="UP000000449">
    <property type="component" value="Chromosome"/>
</dbReference>
<dbReference type="CDD" id="cd02440">
    <property type="entry name" value="AdoMet_MTases"/>
    <property type="match status" value="1"/>
</dbReference>
<dbReference type="eggNOG" id="COG2520">
    <property type="taxonomic scope" value="Bacteria"/>
</dbReference>
<dbReference type="STRING" id="218495.SUB0415"/>
<reference evidence="2" key="1">
    <citation type="journal article" date="2009" name="BMC Genomics">
        <title>Evidence for niche adaptation in the genome of the bovine pathogen Streptococcus uberis.</title>
        <authorList>
            <person name="Ward P.N."/>
            <person name="Holden M.T.G."/>
            <person name="Leigh J.A."/>
            <person name="Lennard N."/>
            <person name="Bignell A."/>
            <person name="Barron A."/>
            <person name="Clark L."/>
            <person name="Quail M.A."/>
            <person name="Woodward J."/>
            <person name="Barrell B.G."/>
            <person name="Egan S.A."/>
            <person name="Field T.R."/>
            <person name="Maskell D."/>
            <person name="Kehoe M."/>
            <person name="Dowson C.G."/>
            <person name="Chanter N."/>
            <person name="Whatmore A.M."/>
            <person name="Bentley S.D."/>
            <person name="Parkhill J."/>
        </authorList>
    </citation>
    <scope>NUCLEOTIDE SEQUENCE [LARGE SCALE GENOMIC DNA]</scope>
    <source>
        <strain evidence="2">ATCC BAA-854 / 0140J</strain>
    </source>
</reference>
<dbReference type="AlphaFoldDB" id="B9DTT4"/>
<dbReference type="GO" id="GO:0008168">
    <property type="term" value="F:methyltransferase activity"/>
    <property type="evidence" value="ECO:0007669"/>
    <property type="project" value="UniProtKB-KW"/>
</dbReference>
<organism evidence="1 2">
    <name type="scientific">Streptococcus uberis (strain ATCC BAA-854 / 0140J)</name>
    <dbReference type="NCBI Taxonomy" id="218495"/>
    <lineage>
        <taxon>Bacteria</taxon>
        <taxon>Bacillati</taxon>
        <taxon>Bacillota</taxon>
        <taxon>Bacilli</taxon>
        <taxon>Lactobacillales</taxon>
        <taxon>Streptococcaceae</taxon>
        <taxon>Streptococcus</taxon>
    </lineage>
</organism>